<dbReference type="InterPro" id="IPR037923">
    <property type="entry name" value="HTH-like"/>
</dbReference>
<dbReference type="InterPro" id="IPR009057">
    <property type="entry name" value="Homeodomain-like_sf"/>
</dbReference>
<evidence type="ECO:0000256" key="1">
    <source>
        <dbReference type="ARBA" id="ARBA00023015"/>
    </source>
</evidence>
<dbReference type="RefSeq" id="WP_092451439.1">
    <property type="nucleotide sequence ID" value="NZ_FOJI01000003.1"/>
</dbReference>
<protein>
    <submittedName>
        <fullName evidence="5">AraC-type DNA-binding protein</fullName>
    </submittedName>
</protein>
<evidence type="ECO:0000259" key="4">
    <source>
        <dbReference type="PROSITE" id="PS01124"/>
    </source>
</evidence>
<dbReference type="Pfam" id="PF12833">
    <property type="entry name" value="HTH_18"/>
    <property type="match status" value="1"/>
</dbReference>
<dbReference type="InterPro" id="IPR018060">
    <property type="entry name" value="HTH_AraC"/>
</dbReference>
<dbReference type="EMBL" id="FOJI01000003">
    <property type="protein sequence ID" value="SEW02895.1"/>
    <property type="molecule type" value="Genomic_DNA"/>
</dbReference>
<dbReference type="AlphaFoldDB" id="A0A1I0NNA8"/>
<dbReference type="Gene3D" id="1.10.10.60">
    <property type="entry name" value="Homeodomain-like"/>
    <property type="match status" value="2"/>
</dbReference>
<keyword evidence="6" id="KW-1185">Reference proteome</keyword>
<sequence length="321" mass="37654">MVEAIYNELKKITEEETHILNGGTEIEKNLYMTYKQSEVDATKLLDAGKLIQVRPHTRFIHFPAHTHNYIEVIYMYCGSTHHKIDGVSIELLQGELMFLNQKAVQEISPAGIDDIAVNFIVLPEFFDYALKMMGEEENLVRNFVIDCLRGEKESSSFLHFKVADILPIQNLVENLIWTIMNKQPNNRSINQVTMGLLFLQLMNHLDRVEINKTVEEQKLVLSVLRYVEEHYRDGELSELAQSLHYNLFWLSKEIKKRTGKTYIELIQEKRLSQAVYLLQHTKMSVMDIGMAVGYENLSYFHRIFQKKYGETPRKYRLRTHH</sequence>
<proteinExistence type="predicted"/>
<dbReference type="SUPFAM" id="SSF46689">
    <property type="entry name" value="Homeodomain-like"/>
    <property type="match status" value="1"/>
</dbReference>
<dbReference type="PANTHER" id="PTHR43280">
    <property type="entry name" value="ARAC-FAMILY TRANSCRIPTIONAL REGULATOR"/>
    <property type="match status" value="1"/>
</dbReference>
<keyword evidence="1" id="KW-0805">Transcription regulation</keyword>
<keyword evidence="2 5" id="KW-0238">DNA-binding</keyword>
<evidence type="ECO:0000313" key="5">
    <source>
        <dbReference type="EMBL" id="SEW02895.1"/>
    </source>
</evidence>
<dbReference type="GO" id="GO:0043565">
    <property type="term" value="F:sequence-specific DNA binding"/>
    <property type="evidence" value="ECO:0007669"/>
    <property type="project" value="InterPro"/>
</dbReference>
<evidence type="ECO:0000313" key="6">
    <source>
        <dbReference type="Proteomes" id="UP000199701"/>
    </source>
</evidence>
<dbReference type="PROSITE" id="PS00041">
    <property type="entry name" value="HTH_ARAC_FAMILY_1"/>
    <property type="match status" value="1"/>
</dbReference>
<dbReference type="STRING" id="99656.SAMN05421659_103246"/>
<organism evidence="5 6">
    <name type="scientific">[Clostridium] fimetarium</name>
    <dbReference type="NCBI Taxonomy" id="99656"/>
    <lineage>
        <taxon>Bacteria</taxon>
        <taxon>Bacillati</taxon>
        <taxon>Bacillota</taxon>
        <taxon>Clostridia</taxon>
        <taxon>Lachnospirales</taxon>
        <taxon>Lachnospiraceae</taxon>
    </lineage>
</organism>
<dbReference type="PRINTS" id="PR00032">
    <property type="entry name" value="HTHARAC"/>
</dbReference>
<evidence type="ECO:0000256" key="2">
    <source>
        <dbReference type="ARBA" id="ARBA00023125"/>
    </source>
</evidence>
<dbReference type="Proteomes" id="UP000199701">
    <property type="component" value="Unassembled WGS sequence"/>
</dbReference>
<dbReference type="InterPro" id="IPR020449">
    <property type="entry name" value="Tscrpt_reg_AraC-type_HTH"/>
</dbReference>
<evidence type="ECO:0000256" key="3">
    <source>
        <dbReference type="ARBA" id="ARBA00023163"/>
    </source>
</evidence>
<dbReference type="SUPFAM" id="SSF51215">
    <property type="entry name" value="Regulatory protein AraC"/>
    <property type="match status" value="1"/>
</dbReference>
<feature type="domain" description="HTH araC/xylS-type" evidence="4">
    <location>
        <begin position="221"/>
        <end position="318"/>
    </location>
</feature>
<dbReference type="PANTHER" id="PTHR43280:SF28">
    <property type="entry name" value="HTH-TYPE TRANSCRIPTIONAL ACTIVATOR RHAS"/>
    <property type="match status" value="1"/>
</dbReference>
<dbReference type="PROSITE" id="PS01124">
    <property type="entry name" value="HTH_ARAC_FAMILY_2"/>
    <property type="match status" value="1"/>
</dbReference>
<gene>
    <name evidence="5" type="ORF">SAMN05421659_103246</name>
</gene>
<name>A0A1I0NNA8_9FIRM</name>
<accession>A0A1I0NNA8</accession>
<dbReference type="GO" id="GO:0003700">
    <property type="term" value="F:DNA-binding transcription factor activity"/>
    <property type="evidence" value="ECO:0007669"/>
    <property type="project" value="InterPro"/>
</dbReference>
<dbReference type="OrthoDB" id="9816335at2"/>
<dbReference type="SMART" id="SM00342">
    <property type="entry name" value="HTH_ARAC"/>
    <property type="match status" value="1"/>
</dbReference>
<keyword evidence="3" id="KW-0804">Transcription</keyword>
<reference evidence="5 6" key="1">
    <citation type="submission" date="2016-10" db="EMBL/GenBank/DDBJ databases">
        <authorList>
            <person name="de Groot N.N."/>
        </authorList>
    </citation>
    <scope>NUCLEOTIDE SEQUENCE [LARGE SCALE GENOMIC DNA]</scope>
    <source>
        <strain evidence="5 6">DSM 9179</strain>
    </source>
</reference>
<dbReference type="InterPro" id="IPR018062">
    <property type="entry name" value="HTH_AraC-typ_CS"/>
</dbReference>